<evidence type="ECO:0000313" key="4">
    <source>
        <dbReference type="Proteomes" id="UP000030854"/>
    </source>
</evidence>
<dbReference type="InterPro" id="IPR016197">
    <property type="entry name" value="Chromo-like_dom_sf"/>
</dbReference>
<accession>A0A0B1PDE8</accession>
<dbReference type="Proteomes" id="UP000030854">
    <property type="component" value="Unassembled WGS sequence"/>
</dbReference>
<dbReference type="PROSITE" id="PS50013">
    <property type="entry name" value="CHROMO_2"/>
    <property type="match status" value="1"/>
</dbReference>
<dbReference type="EMBL" id="JNVN01000597">
    <property type="protein sequence ID" value="KHJ34976.1"/>
    <property type="molecule type" value="Genomic_DNA"/>
</dbReference>
<evidence type="ECO:0000259" key="2">
    <source>
        <dbReference type="PROSITE" id="PS50013"/>
    </source>
</evidence>
<dbReference type="CDD" id="cd00024">
    <property type="entry name" value="CD_CSD"/>
    <property type="match status" value="1"/>
</dbReference>
<dbReference type="InterPro" id="IPR056924">
    <property type="entry name" value="SH3_Tf2-1"/>
</dbReference>
<dbReference type="Gene3D" id="2.40.50.40">
    <property type="match status" value="1"/>
</dbReference>
<comment type="caution">
    <text evidence="3">The sequence shown here is derived from an EMBL/GenBank/DDBJ whole genome shotgun (WGS) entry which is preliminary data.</text>
</comment>
<proteinExistence type="predicted"/>
<feature type="domain" description="Chromo" evidence="2">
    <location>
        <begin position="176"/>
        <end position="234"/>
    </location>
</feature>
<dbReference type="AlphaFoldDB" id="A0A0B1PDE8"/>
<name>A0A0B1PDE8_UNCNE</name>
<dbReference type="STRING" id="52586.A0A0B1PDE8"/>
<gene>
    <name evidence="3" type="ORF">EV44_g3630</name>
</gene>
<dbReference type="Pfam" id="PF24626">
    <property type="entry name" value="SH3_Tf2-1"/>
    <property type="match status" value="1"/>
</dbReference>
<sequence>MDFAQLALHHESINTSPFELLFGHQPRLSFDWRFSAKPSTAREVLAQHEAKSIIRHIQDAWSWAKSNMEKAQLKKRNDVNPHRREPDFEVGDKVWLNARNIPLDCRSKKLGHQNIGPFLIKRKVGWSYELDLPENLKHIHPIFHAKLLRKDPDNPVPGQVLPDPEELQIIPGEQEYAVESIRAVKLVRGKLKYRANWLGSDEDPVYYPASNFMYSPHLIKKFHTMHPELPGPPANLPQWITAYEEERDDYSELEDDSAMNKRMRAAFFKGGG</sequence>
<protein>
    <recommendedName>
        <fullName evidence="2">Chromo domain-containing protein</fullName>
    </recommendedName>
</protein>
<evidence type="ECO:0000313" key="3">
    <source>
        <dbReference type="EMBL" id="KHJ34976.1"/>
    </source>
</evidence>
<comment type="subunit">
    <text evidence="1">Component of the NuA4 histone acetyltransferase complex.</text>
</comment>
<dbReference type="SUPFAM" id="SSF54160">
    <property type="entry name" value="Chromo domain-like"/>
    <property type="match status" value="1"/>
</dbReference>
<dbReference type="OMA" id="LHHESIN"/>
<dbReference type="HOGENOM" id="CLU_000384_6_3_1"/>
<dbReference type="InterPro" id="IPR000953">
    <property type="entry name" value="Chromo/chromo_shadow_dom"/>
</dbReference>
<keyword evidence="4" id="KW-1185">Reference proteome</keyword>
<evidence type="ECO:0000256" key="1">
    <source>
        <dbReference type="ARBA" id="ARBA00011353"/>
    </source>
</evidence>
<dbReference type="GO" id="GO:0006338">
    <property type="term" value="P:chromatin remodeling"/>
    <property type="evidence" value="ECO:0007669"/>
    <property type="project" value="UniProtKB-ARBA"/>
</dbReference>
<reference evidence="3 4" key="1">
    <citation type="journal article" date="2014" name="BMC Genomics">
        <title>Adaptive genomic structural variation in the grape powdery mildew pathogen, Erysiphe necator.</title>
        <authorList>
            <person name="Jones L."/>
            <person name="Riaz S."/>
            <person name="Morales-Cruz A."/>
            <person name="Amrine K.C."/>
            <person name="McGuire B."/>
            <person name="Gubler W.D."/>
            <person name="Walker M.A."/>
            <person name="Cantu D."/>
        </authorList>
    </citation>
    <scope>NUCLEOTIDE SEQUENCE [LARGE SCALE GENOMIC DNA]</scope>
    <source>
        <strain evidence="4">c</strain>
    </source>
</reference>
<organism evidence="3 4">
    <name type="scientific">Uncinula necator</name>
    <name type="common">Grape powdery mildew</name>
    <dbReference type="NCBI Taxonomy" id="52586"/>
    <lineage>
        <taxon>Eukaryota</taxon>
        <taxon>Fungi</taxon>
        <taxon>Dikarya</taxon>
        <taxon>Ascomycota</taxon>
        <taxon>Pezizomycotina</taxon>
        <taxon>Leotiomycetes</taxon>
        <taxon>Erysiphales</taxon>
        <taxon>Erysiphaceae</taxon>
        <taxon>Erysiphe</taxon>
    </lineage>
</organism>